<dbReference type="Pfam" id="PF18968">
    <property type="entry name" value="DUF5707"/>
    <property type="match status" value="1"/>
</dbReference>
<sequence length="153" mass="15559">MSMSKRALLFSLAGVAAVGGVVAGGLAASAATAPEKPTLTNGSAHYTAPSASRAGSFTYTVDVSDDSGIRGLKVLAWPASSKLDPTATDLRDVESATCKATSDDTSRCTYTLKITQKEATEAAKGTWYVSALATAEDGDTGFAPKTAKFEVAG</sequence>
<dbReference type="InterPro" id="IPR043761">
    <property type="entry name" value="DUF5707"/>
</dbReference>
<dbReference type="RefSeq" id="WP_369186109.1">
    <property type="nucleotide sequence ID" value="NZ_CP163431.1"/>
</dbReference>
<feature type="signal peptide" evidence="1">
    <location>
        <begin position="1"/>
        <end position="23"/>
    </location>
</feature>
<evidence type="ECO:0000313" key="2">
    <source>
        <dbReference type="EMBL" id="XDP98720.1"/>
    </source>
</evidence>
<reference evidence="2" key="1">
    <citation type="submission" date="2024-07" db="EMBL/GenBank/DDBJ databases">
        <authorList>
            <person name="Yu S.T."/>
        </authorList>
    </citation>
    <scope>NUCLEOTIDE SEQUENCE</scope>
    <source>
        <strain evidence="2">R08</strain>
    </source>
</reference>
<feature type="chain" id="PRO_5044285262" evidence="1">
    <location>
        <begin position="24"/>
        <end position="153"/>
    </location>
</feature>
<accession>A0AB39M0N7</accession>
<dbReference type="AlphaFoldDB" id="A0AB39M0N7"/>
<dbReference type="InterPro" id="IPR006311">
    <property type="entry name" value="TAT_signal"/>
</dbReference>
<gene>
    <name evidence="2" type="ORF">AB5J58_00220</name>
</gene>
<dbReference type="PROSITE" id="PS51318">
    <property type="entry name" value="TAT"/>
    <property type="match status" value="1"/>
</dbReference>
<name>A0AB39M0N7_9ACTN</name>
<protein>
    <submittedName>
        <fullName evidence="2">DUF5707 domain-containing protein</fullName>
    </submittedName>
</protein>
<dbReference type="EMBL" id="CP163431">
    <property type="protein sequence ID" value="XDP98720.1"/>
    <property type="molecule type" value="Genomic_DNA"/>
</dbReference>
<proteinExistence type="predicted"/>
<organism evidence="2">
    <name type="scientific">Streptomyces sp. R08</name>
    <dbReference type="NCBI Taxonomy" id="3238624"/>
    <lineage>
        <taxon>Bacteria</taxon>
        <taxon>Bacillati</taxon>
        <taxon>Actinomycetota</taxon>
        <taxon>Actinomycetes</taxon>
        <taxon>Kitasatosporales</taxon>
        <taxon>Streptomycetaceae</taxon>
        <taxon>Streptomyces</taxon>
    </lineage>
</organism>
<keyword evidence="1" id="KW-0732">Signal</keyword>
<evidence type="ECO:0000256" key="1">
    <source>
        <dbReference type="SAM" id="SignalP"/>
    </source>
</evidence>